<dbReference type="RefSeq" id="WP_089369602.1">
    <property type="nucleotide sequence ID" value="NZ_BMEP01000002.1"/>
</dbReference>
<gene>
    <name evidence="3" type="ORF">SAMN06265376_101234</name>
</gene>
<dbReference type="EMBL" id="FZNY01000001">
    <property type="protein sequence ID" value="SNR36757.1"/>
    <property type="molecule type" value="Genomic_DNA"/>
</dbReference>
<comment type="similarity">
    <text evidence="1">Belongs to the AHA1 family.</text>
</comment>
<name>A0A238VRI2_9FLAO</name>
<evidence type="ECO:0000259" key="2">
    <source>
        <dbReference type="Pfam" id="PF08327"/>
    </source>
</evidence>
<dbReference type="SUPFAM" id="SSF55961">
    <property type="entry name" value="Bet v1-like"/>
    <property type="match status" value="1"/>
</dbReference>
<sequence>MDNTNRTITIKRTFDAPIALVWEAWSDPQHIAKWWNPRGEGTTIVAHSFVVGGKWKYSMLMPNGQEFIAEGTYTEITHLEKIASTANFKPMTEGVIIESLFKKNDTKTDFTFNVIHPTEAYKIQQEKMGIMNGWGSVFTRLDEFLQELS</sequence>
<dbReference type="Proteomes" id="UP000198379">
    <property type="component" value="Unassembled WGS sequence"/>
</dbReference>
<evidence type="ECO:0000313" key="4">
    <source>
        <dbReference type="Proteomes" id="UP000198379"/>
    </source>
</evidence>
<dbReference type="InterPro" id="IPR023393">
    <property type="entry name" value="START-like_dom_sf"/>
</dbReference>
<dbReference type="AlphaFoldDB" id="A0A238VRI2"/>
<evidence type="ECO:0000256" key="1">
    <source>
        <dbReference type="ARBA" id="ARBA00006817"/>
    </source>
</evidence>
<feature type="domain" description="Activator of Hsp90 ATPase homologue 1/2-like C-terminal" evidence="2">
    <location>
        <begin position="15"/>
        <end position="145"/>
    </location>
</feature>
<reference evidence="3 4" key="1">
    <citation type="submission" date="2017-06" db="EMBL/GenBank/DDBJ databases">
        <authorList>
            <person name="Kim H.J."/>
            <person name="Triplett B.A."/>
        </authorList>
    </citation>
    <scope>NUCLEOTIDE SEQUENCE [LARGE SCALE GENOMIC DNA]</scope>
    <source>
        <strain evidence="3 4">DSM 25597</strain>
    </source>
</reference>
<keyword evidence="4" id="KW-1185">Reference proteome</keyword>
<protein>
    <submittedName>
        <fullName evidence="3">Uncharacterized conserved protein YndB, AHSA1/START domain</fullName>
    </submittedName>
</protein>
<organism evidence="3 4">
    <name type="scientific">Dokdonia pacifica</name>
    <dbReference type="NCBI Taxonomy" id="1627892"/>
    <lineage>
        <taxon>Bacteria</taxon>
        <taxon>Pseudomonadati</taxon>
        <taxon>Bacteroidota</taxon>
        <taxon>Flavobacteriia</taxon>
        <taxon>Flavobacteriales</taxon>
        <taxon>Flavobacteriaceae</taxon>
        <taxon>Dokdonia</taxon>
    </lineage>
</organism>
<proteinExistence type="inferred from homology"/>
<dbReference type="Pfam" id="PF08327">
    <property type="entry name" value="AHSA1"/>
    <property type="match status" value="1"/>
</dbReference>
<dbReference type="Gene3D" id="3.30.530.20">
    <property type="match status" value="1"/>
</dbReference>
<evidence type="ECO:0000313" key="3">
    <source>
        <dbReference type="EMBL" id="SNR36757.1"/>
    </source>
</evidence>
<dbReference type="OrthoDB" id="384974at2"/>
<accession>A0A238VRI2</accession>
<dbReference type="InterPro" id="IPR013538">
    <property type="entry name" value="ASHA1/2-like_C"/>
</dbReference>